<dbReference type="PRINTS" id="PR00598">
    <property type="entry name" value="HTHMARR"/>
</dbReference>
<evidence type="ECO:0000313" key="5">
    <source>
        <dbReference type="Proteomes" id="UP000037962"/>
    </source>
</evidence>
<dbReference type="EMBL" id="LJFO01000002">
    <property type="protein sequence ID" value="KPG16664.1"/>
    <property type="molecule type" value="Genomic_DNA"/>
</dbReference>
<reference evidence="4 5" key="1">
    <citation type="submission" date="2015-09" db="EMBL/GenBank/DDBJ databases">
        <title>Genome Sequences of Mycobacterium immunogenum Isolates, Recuperated from a Chloraminated Drinking Water Distribution System Simulator Subjected to Episodes of Nitrification.</title>
        <authorList>
            <person name="Gomez-Alvarez V."/>
            <person name="Revetta R.P."/>
        </authorList>
    </citation>
    <scope>NUCLEOTIDE SEQUENCE [LARGE SCALE GENOMIC DNA]</scope>
    <source>
        <strain evidence="2 4">H008</strain>
        <strain evidence="3 5">H076</strain>
    </source>
</reference>
<keyword evidence="5" id="KW-1185">Reference proteome</keyword>
<dbReference type="PANTHER" id="PTHR33164">
    <property type="entry name" value="TRANSCRIPTIONAL REGULATOR, MARR FAMILY"/>
    <property type="match status" value="1"/>
</dbReference>
<evidence type="ECO:0000313" key="2">
    <source>
        <dbReference type="EMBL" id="KPG16664.1"/>
    </source>
</evidence>
<comment type="caution">
    <text evidence="2">The sequence shown here is derived from an EMBL/GenBank/DDBJ whole genome shotgun (WGS) entry which is preliminary data.</text>
</comment>
<dbReference type="GO" id="GO:0006950">
    <property type="term" value="P:response to stress"/>
    <property type="evidence" value="ECO:0007669"/>
    <property type="project" value="TreeGrafter"/>
</dbReference>
<dbReference type="Gene3D" id="1.10.10.10">
    <property type="entry name" value="Winged helix-like DNA-binding domain superfamily/Winged helix DNA-binding domain"/>
    <property type="match status" value="1"/>
</dbReference>
<organism evidence="2 4">
    <name type="scientific">Mycobacteroides immunogenum</name>
    <dbReference type="NCBI Taxonomy" id="83262"/>
    <lineage>
        <taxon>Bacteria</taxon>
        <taxon>Bacillati</taxon>
        <taxon>Actinomycetota</taxon>
        <taxon>Actinomycetes</taxon>
        <taxon>Mycobacteriales</taxon>
        <taxon>Mycobacteriaceae</taxon>
        <taxon>Mycobacteroides</taxon>
    </lineage>
</organism>
<evidence type="ECO:0000313" key="3">
    <source>
        <dbReference type="EMBL" id="KPG34666.1"/>
    </source>
</evidence>
<dbReference type="EMBL" id="LJFS01000010">
    <property type="protein sequence ID" value="KPG34666.1"/>
    <property type="molecule type" value="Genomic_DNA"/>
</dbReference>
<dbReference type="PANTHER" id="PTHR33164:SF95">
    <property type="entry name" value="TRANSCRIPTIONAL REGULATOR"/>
    <property type="match status" value="1"/>
</dbReference>
<dbReference type="InterPro" id="IPR036388">
    <property type="entry name" value="WH-like_DNA-bd_sf"/>
</dbReference>
<protein>
    <recommendedName>
        <fullName evidence="1">HTH marR-type domain-containing protein</fullName>
    </recommendedName>
</protein>
<name>A0A7V8RYD8_9MYCO</name>
<dbReference type="SMART" id="SM00347">
    <property type="entry name" value="HTH_MARR"/>
    <property type="match status" value="1"/>
</dbReference>
<evidence type="ECO:0000313" key="4">
    <source>
        <dbReference type="Proteomes" id="UP000037843"/>
    </source>
</evidence>
<dbReference type="RefSeq" id="WP_043080522.1">
    <property type="nucleotide sequence ID" value="NZ_CP011530.1"/>
</dbReference>
<accession>A0A7V8RYD8</accession>
<dbReference type="PROSITE" id="PS50995">
    <property type="entry name" value="HTH_MARR_2"/>
    <property type="match status" value="1"/>
</dbReference>
<dbReference type="Proteomes" id="UP000037962">
    <property type="component" value="Unassembled WGS sequence"/>
</dbReference>
<dbReference type="OrthoDB" id="3177763at2"/>
<sequence>MRPVLDGPGPLARRLYQKHTRLWHENVDAQLTGQQFTVLARLTDIGELDHSELSELCYLDKSTLTPILKRLEQRGLVTTRSDDRDLRRKLMVVTAGGAATVRRLTQPAAAVADQLLQNLSPDEQATFLELLRRTVETP</sequence>
<gene>
    <name evidence="2" type="ORF">AN908_06440</name>
    <name evidence="3" type="ORF">AN912_10585</name>
</gene>
<dbReference type="InterPro" id="IPR000835">
    <property type="entry name" value="HTH_MarR-typ"/>
</dbReference>
<dbReference type="AlphaFoldDB" id="A0A7V8RYD8"/>
<feature type="domain" description="HTH marR-type" evidence="1">
    <location>
        <begin position="1"/>
        <end position="136"/>
    </location>
</feature>
<dbReference type="SUPFAM" id="SSF46785">
    <property type="entry name" value="Winged helix' DNA-binding domain"/>
    <property type="match status" value="1"/>
</dbReference>
<dbReference type="Pfam" id="PF01047">
    <property type="entry name" value="MarR"/>
    <property type="match status" value="1"/>
</dbReference>
<dbReference type="InterPro" id="IPR039422">
    <property type="entry name" value="MarR/SlyA-like"/>
</dbReference>
<evidence type="ECO:0000259" key="1">
    <source>
        <dbReference type="PROSITE" id="PS50995"/>
    </source>
</evidence>
<proteinExistence type="predicted"/>
<dbReference type="InterPro" id="IPR036390">
    <property type="entry name" value="WH_DNA-bd_sf"/>
</dbReference>
<dbReference type="GO" id="GO:0003700">
    <property type="term" value="F:DNA-binding transcription factor activity"/>
    <property type="evidence" value="ECO:0007669"/>
    <property type="project" value="InterPro"/>
</dbReference>
<dbReference type="GeneID" id="45764975"/>
<dbReference type="KEGG" id="miz:BAB75_13990"/>
<dbReference type="Proteomes" id="UP000037843">
    <property type="component" value="Unassembled WGS sequence"/>
</dbReference>